<dbReference type="Pfam" id="PF13419">
    <property type="entry name" value="HAD_2"/>
    <property type="match status" value="1"/>
</dbReference>
<dbReference type="Proteomes" id="UP000198854">
    <property type="component" value="Unassembled WGS sequence"/>
</dbReference>
<evidence type="ECO:0000313" key="2">
    <source>
        <dbReference type="Proteomes" id="UP000198854"/>
    </source>
</evidence>
<protein>
    <submittedName>
        <fullName evidence="1">Haloacid dehalogenase superfamily, subfamily IA, variant 3 with third motif having DD or ED/haloacid dehalogenase superfamily, subfamily IA, variant 1 with third motif having Dx(3-4)D or Dx(3-4)E</fullName>
    </submittedName>
</protein>
<evidence type="ECO:0000313" key="1">
    <source>
        <dbReference type="EMBL" id="SDG84779.1"/>
    </source>
</evidence>
<dbReference type="RefSeq" id="WP_093270227.1">
    <property type="nucleotide sequence ID" value="NZ_FNDD01000003.1"/>
</dbReference>
<dbReference type="STRING" id="861298.SAMN04488136_103234"/>
<dbReference type="SFLD" id="SFLDG01129">
    <property type="entry name" value="C1.5:_HAD__Beta-PGM__Phosphata"/>
    <property type="match status" value="1"/>
</dbReference>
<dbReference type="PANTHER" id="PTHR43885">
    <property type="entry name" value="HALOACID DEHALOGENASE-LIKE HYDROLASE"/>
    <property type="match status" value="1"/>
</dbReference>
<dbReference type="OrthoDB" id="5623813at2"/>
<dbReference type="InterPro" id="IPR006439">
    <property type="entry name" value="HAD-SF_hydro_IA"/>
</dbReference>
<dbReference type="NCBIfam" id="TIGR01549">
    <property type="entry name" value="HAD-SF-IA-v1"/>
    <property type="match status" value="1"/>
</dbReference>
<dbReference type="PANTHER" id="PTHR43885:SF1">
    <property type="entry name" value="SUPERFAMILY HYDROLASE, PUTATIVE (AFU_ORTHOLOGUE AFUA_4G13290)-RELATED"/>
    <property type="match status" value="1"/>
</dbReference>
<sequence>MQPVVIDWPSIQAVVFDLDNTLVSSALDFAWLRQQIGCSPTVDLLEHANNQATLAESQRAMQVIIDHELDDARHSHLMPGAQQLILALAELKLHTAIVTRNCLEAAQIKLERHQLNIERLISREHFAPKPQPDALLALLDEWQLKPHQLLYVGDYIHDLNTAINAGTPSCLVNFHPQHQDFRRYASITVDNLQQLIPPLRQSR</sequence>
<dbReference type="Gene3D" id="3.40.50.1000">
    <property type="entry name" value="HAD superfamily/HAD-like"/>
    <property type="match status" value="1"/>
</dbReference>
<keyword evidence="2" id="KW-1185">Reference proteome</keyword>
<reference evidence="1 2" key="1">
    <citation type="submission" date="2016-10" db="EMBL/GenBank/DDBJ databases">
        <authorList>
            <person name="de Groot N.N."/>
        </authorList>
    </citation>
    <scope>NUCLEOTIDE SEQUENCE [LARGE SCALE GENOMIC DNA]</scope>
    <source>
        <strain evidence="1 2">CGMCC 1.10228</strain>
    </source>
</reference>
<dbReference type="Gene3D" id="1.10.260.80">
    <property type="match status" value="1"/>
</dbReference>
<proteinExistence type="predicted"/>
<accession>A0A1G7XKP7</accession>
<dbReference type="SFLD" id="SFLDS00003">
    <property type="entry name" value="Haloacid_Dehalogenase"/>
    <property type="match status" value="1"/>
</dbReference>
<dbReference type="SUPFAM" id="SSF56784">
    <property type="entry name" value="HAD-like"/>
    <property type="match status" value="1"/>
</dbReference>
<organism evidence="1 2">
    <name type="scientific">Vibrio xiamenensis</name>
    <dbReference type="NCBI Taxonomy" id="861298"/>
    <lineage>
        <taxon>Bacteria</taxon>
        <taxon>Pseudomonadati</taxon>
        <taxon>Pseudomonadota</taxon>
        <taxon>Gammaproteobacteria</taxon>
        <taxon>Vibrionales</taxon>
        <taxon>Vibrionaceae</taxon>
        <taxon>Vibrio</taxon>
    </lineage>
</organism>
<dbReference type="InterPro" id="IPR023214">
    <property type="entry name" value="HAD_sf"/>
</dbReference>
<gene>
    <name evidence="1" type="ORF">SAMN04488136_103234</name>
</gene>
<dbReference type="InterPro" id="IPR041492">
    <property type="entry name" value="HAD_2"/>
</dbReference>
<dbReference type="AlphaFoldDB" id="A0A1G7XKP7"/>
<name>A0A1G7XKP7_9VIBR</name>
<dbReference type="InterPro" id="IPR036412">
    <property type="entry name" value="HAD-like_sf"/>
</dbReference>
<dbReference type="EMBL" id="FNDD01000003">
    <property type="protein sequence ID" value="SDG84779.1"/>
    <property type="molecule type" value="Genomic_DNA"/>
</dbReference>
<dbReference type="NCBIfam" id="TIGR01509">
    <property type="entry name" value="HAD-SF-IA-v3"/>
    <property type="match status" value="1"/>
</dbReference>